<evidence type="ECO:0000313" key="2">
    <source>
        <dbReference type="Proteomes" id="UP001168821"/>
    </source>
</evidence>
<comment type="caution">
    <text evidence="1">The sequence shown here is derived from an EMBL/GenBank/DDBJ whole genome shotgun (WGS) entry which is preliminary data.</text>
</comment>
<gene>
    <name evidence="1" type="ORF">Zmor_005276</name>
</gene>
<accession>A0AA38MLJ1</accession>
<proteinExistence type="predicted"/>
<reference evidence="1" key="1">
    <citation type="journal article" date="2023" name="G3 (Bethesda)">
        <title>Whole genome assemblies of Zophobas morio and Tenebrio molitor.</title>
        <authorList>
            <person name="Kaur S."/>
            <person name="Stinson S.A."/>
            <person name="diCenzo G.C."/>
        </authorList>
    </citation>
    <scope>NUCLEOTIDE SEQUENCE</scope>
    <source>
        <strain evidence="1">QUZm001</strain>
    </source>
</reference>
<keyword evidence="2" id="KW-1185">Reference proteome</keyword>
<dbReference type="EMBL" id="JALNTZ010000002">
    <property type="protein sequence ID" value="KAJ3660846.1"/>
    <property type="molecule type" value="Genomic_DNA"/>
</dbReference>
<sequence>MITNQLTAQKSDLRKLENTGVAVLARRSWNLKEGVKGNFVCFLYWFREAGLSEVSTSRERKWHFRGLGRWRCYRVVDKDTDDLDKSEYWMARICQIDILIR</sequence>
<evidence type="ECO:0000313" key="1">
    <source>
        <dbReference type="EMBL" id="KAJ3660846.1"/>
    </source>
</evidence>
<dbReference type="AlphaFoldDB" id="A0AA38MLJ1"/>
<dbReference type="Proteomes" id="UP001168821">
    <property type="component" value="Unassembled WGS sequence"/>
</dbReference>
<protein>
    <submittedName>
        <fullName evidence="1">Uncharacterized protein</fullName>
    </submittedName>
</protein>
<organism evidence="1 2">
    <name type="scientific">Zophobas morio</name>
    <dbReference type="NCBI Taxonomy" id="2755281"/>
    <lineage>
        <taxon>Eukaryota</taxon>
        <taxon>Metazoa</taxon>
        <taxon>Ecdysozoa</taxon>
        <taxon>Arthropoda</taxon>
        <taxon>Hexapoda</taxon>
        <taxon>Insecta</taxon>
        <taxon>Pterygota</taxon>
        <taxon>Neoptera</taxon>
        <taxon>Endopterygota</taxon>
        <taxon>Coleoptera</taxon>
        <taxon>Polyphaga</taxon>
        <taxon>Cucujiformia</taxon>
        <taxon>Tenebrionidae</taxon>
        <taxon>Zophobas</taxon>
    </lineage>
</organism>
<name>A0AA38MLJ1_9CUCU</name>